<accession>A0A8S1E8J4</accession>
<keyword evidence="2" id="KW-0812">Transmembrane</keyword>
<reference evidence="3 4" key="1">
    <citation type="submission" date="2020-04" db="EMBL/GenBank/DDBJ databases">
        <authorList>
            <person name="Laetsch R D."/>
            <person name="Stevens L."/>
            <person name="Kumar S."/>
            <person name="Blaxter L. M."/>
        </authorList>
    </citation>
    <scope>NUCLEOTIDE SEQUENCE [LARGE SCALE GENOMIC DNA]</scope>
</reference>
<feature type="region of interest" description="Disordered" evidence="1">
    <location>
        <begin position="126"/>
        <end position="166"/>
    </location>
</feature>
<feature type="compositionally biased region" description="Basic and acidic residues" evidence="1">
    <location>
        <begin position="152"/>
        <end position="166"/>
    </location>
</feature>
<feature type="region of interest" description="Disordered" evidence="1">
    <location>
        <begin position="185"/>
        <end position="204"/>
    </location>
</feature>
<evidence type="ECO:0000256" key="1">
    <source>
        <dbReference type="SAM" id="MobiDB-lite"/>
    </source>
</evidence>
<sequence>MLYVSIDLVDECPSFVMLQFCIIVVEKKEDNQQVNTVAVINEPVTTASDVIGWRMLRTHSTRFPFRRGKHVVFVMTVGVGRLLIFAGLIQIAIQRGPPGIPAAPIPTPVATSPPQQQVREQIWNQNTQTAPSQPQQQQQTEWNQDSQPSGGWEDRGPRPDFDDGADWMRWRRPWWMHHHHHHPPPGFWGPPPPPPPPFGPPIWP</sequence>
<organism evidence="3 4">
    <name type="scientific">Caenorhabditis bovis</name>
    <dbReference type="NCBI Taxonomy" id="2654633"/>
    <lineage>
        <taxon>Eukaryota</taxon>
        <taxon>Metazoa</taxon>
        <taxon>Ecdysozoa</taxon>
        <taxon>Nematoda</taxon>
        <taxon>Chromadorea</taxon>
        <taxon>Rhabditida</taxon>
        <taxon>Rhabditina</taxon>
        <taxon>Rhabditomorpha</taxon>
        <taxon>Rhabditoidea</taxon>
        <taxon>Rhabditidae</taxon>
        <taxon>Peloderinae</taxon>
        <taxon>Caenorhabditis</taxon>
    </lineage>
</organism>
<keyword evidence="4" id="KW-1185">Reference proteome</keyword>
<gene>
    <name evidence="3" type="ORF">CBOVIS_LOCUS1459</name>
</gene>
<keyword evidence="2" id="KW-0472">Membrane</keyword>
<dbReference type="Proteomes" id="UP000494206">
    <property type="component" value="Unassembled WGS sequence"/>
</dbReference>
<evidence type="ECO:0000256" key="2">
    <source>
        <dbReference type="SAM" id="Phobius"/>
    </source>
</evidence>
<evidence type="ECO:0000313" key="3">
    <source>
        <dbReference type="EMBL" id="CAB3398148.1"/>
    </source>
</evidence>
<keyword evidence="2" id="KW-1133">Transmembrane helix</keyword>
<feature type="compositionally biased region" description="Low complexity" evidence="1">
    <location>
        <begin position="126"/>
        <end position="147"/>
    </location>
</feature>
<feature type="transmembrane region" description="Helical" evidence="2">
    <location>
        <begin position="71"/>
        <end position="93"/>
    </location>
</feature>
<dbReference type="EMBL" id="CADEPM010000001">
    <property type="protein sequence ID" value="CAB3398148.1"/>
    <property type="molecule type" value="Genomic_DNA"/>
</dbReference>
<comment type="caution">
    <text evidence="3">The sequence shown here is derived from an EMBL/GenBank/DDBJ whole genome shotgun (WGS) entry which is preliminary data.</text>
</comment>
<name>A0A8S1E8J4_9PELO</name>
<protein>
    <submittedName>
        <fullName evidence="3">Uncharacterized protein</fullName>
    </submittedName>
</protein>
<proteinExistence type="predicted"/>
<evidence type="ECO:0000313" key="4">
    <source>
        <dbReference type="Proteomes" id="UP000494206"/>
    </source>
</evidence>
<dbReference type="AlphaFoldDB" id="A0A8S1E8J4"/>